<keyword evidence="6" id="KW-0046">Antibiotic resistance</keyword>
<gene>
    <name evidence="8" type="ORF">N869_13485</name>
</gene>
<dbReference type="InterPro" id="IPR003439">
    <property type="entry name" value="ABC_transporter-like_ATP-bd"/>
</dbReference>
<feature type="non-terminal residue" evidence="8">
    <location>
        <position position="1"/>
    </location>
</feature>
<keyword evidence="3" id="KW-0813">Transport</keyword>
<protein>
    <recommendedName>
        <fullName evidence="7">ABC transporter domain-containing protein</fullName>
    </recommendedName>
</protein>
<sequence>RGLYPKMRVAEQLVHLGRVHGLDRGEARSRTSALLDELDLTARAGDVLSTLSLGNQQRVQVAAALVHDPVLMVLDEPFSGLDPFAVDDMAARLRQRAEGGVPVLFSSHQLDL</sequence>
<dbReference type="InterPro" id="IPR050763">
    <property type="entry name" value="ABC_transporter_ATP-binding"/>
</dbReference>
<evidence type="ECO:0000256" key="6">
    <source>
        <dbReference type="ARBA" id="ARBA00023251"/>
    </source>
</evidence>
<evidence type="ECO:0000313" key="8">
    <source>
        <dbReference type="EMBL" id="KGM08281.1"/>
    </source>
</evidence>
<proteinExistence type="inferred from homology"/>
<dbReference type="GO" id="GO:0005524">
    <property type="term" value="F:ATP binding"/>
    <property type="evidence" value="ECO:0007669"/>
    <property type="project" value="UniProtKB-KW"/>
</dbReference>
<dbReference type="OrthoDB" id="9804819at2"/>
<organism evidence="8 9">
    <name type="scientific">Cellulomonas bogoriensis 69B4 = DSM 16987</name>
    <dbReference type="NCBI Taxonomy" id="1386082"/>
    <lineage>
        <taxon>Bacteria</taxon>
        <taxon>Bacillati</taxon>
        <taxon>Actinomycetota</taxon>
        <taxon>Actinomycetes</taxon>
        <taxon>Micrococcales</taxon>
        <taxon>Cellulomonadaceae</taxon>
        <taxon>Cellulomonas</taxon>
    </lineage>
</organism>
<comment type="subcellular location">
    <subcellularLocation>
        <location evidence="1">Cell membrane</location>
        <topology evidence="1">Peripheral membrane protein</topology>
    </subcellularLocation>
</comment>
<dbReference type="GO" id="GO:0016887">
    <property type="term" value="F:ATP hydrolysis activity"/>
    <property type="evidence" value="ECO:0007669"/>
    <property type="project" value="InterPro"/>
</dbReference>
<dbReference type="PANTHER" id="PTHR42711">
    <property type="entry name" value="ABC TRANSPORTER ATP-BINDING PROTEIN"/>
    <property type="match status" value="1"/>
</dbReference>
<dbReference type="SUPFAM" id="SSF52540">
    <property type="entry name" value="P-loop containing nucleoside triphosphate hydrolases"/>
    <property type="match status" value="1"/>
</dbReference>
<reference evidence="8 9" key="1">
    <citation type="submission" date="2013-08" db="EMBL/GenBank/DDBJ databases">
        <title>Genome sequencing of Cellulomonas bogoriensis 69B4.</title>
        <authorList>
            <person name="Chen F."/>
            <person name="Li Y."/>
            <person name="Wang G."/>
        </authorList>
    </citation>
    <scope>NUCLEOTIDE SEQUENCE [LARGE SCALE GENOMIC DNA]</scope>
    <source>
        <strain evidence="8 9">69B4</strain>
    </source>
</reference>
<keyword evidence="4" id="KW-0547">Nucleotide-binding</keyword>
<evidence type="ECO:0000256" key="3">
    <source>
        <dbReference type="ARBA" id="ARBA00022448"/>
    </source>
</evidence>
<dbReference type="AlphaFoldDB" id="A0A0A0BK00"/>
<dbReference type="PANTHER" id="PTHR42711:SF5">
    <property type="entry name" value="ABC TRANSPORTER ATP-BINDING PROTEIN NATA"/>
    <property type="match status" value="1"/>
</dbReference>
<comment type="similarity">
    <text evidence="2">Belongs to the ABC transporter superfamily.</text>
</comment>
<evidence type="ECO:0000256" key="5">
    <source>
        <dbReference type="ARBA" id="ARBA00022840"/>
    </source>
</evidence>
<dbReference type="EMBL" id="AXCZ01000499">
    <property type="protein sequence ID" value="KGM08281.1"/>
    <property type="molecule type" value="Genomic_DNA"/>
</dbReference>
<evidence type="ECO:0000256" key="2">
    <source>
        <dbReference type="ARBA" id="ARBA00005417"/>
    </source>
</evidence>
<accession>A0A0A0BK00</accession>
<dbReference type="InterPro" id="IPR027417">
    <property type="entry name" value="P-loop_NTPase"/>
</dbReference>
<dbReference type="GO" id="GO:0046677">
    <property type="term" value="P:response to antibiotic"/>
    <property type="evidence" value="ECO:0007669"/>
    <property type="project" value="UniProtKB-KW"/>
</dbReference>
<keyword evidence="9" id="KW-1185">Reference proteome</keyword>
<evidence type="ECO:0000259" key="7">
    <source>
        <dbReference type="Pfam" id="PF00005"/>
    </source>
</evidence>
<evidence type="ECO:0000313" key="9">
    <source>
        <dbReference type="Proteomes" id="UP000054314"/>
    </source>
</evidence>
<dbReference type="Gene3D" id="3.40.50.300">
    <property type="entry name" value="P-loop containing nucleotide triphosphate hydrolases"/>
    <property type="match status" value="1"/>
</dbReference>
<dbReference type="Pfam" id="PF00005">
    <property type="entry name" value="ABC_tran"/>
    <property type="match status" value="1"/>
</dbReference>
<feature type="non-terminal residue" evidence="8">
    <location>
        <position position="112"/>
    </location>
</feature>
<comment type="caution">
    <text evidence="8">The sequence shown here is derived from an EMBL/GenBank/DDBJ whole genome shotgun (WGS) entry which is preliminary data.</text>
</comment>
<evidence type="ECO:0000256" key="4">
    <source>
        <dbReference type="ARBA" id="ARBA00022741"/>
    </source>
</evidence>
<dbReference type="GO" id="GO:0005886">
    <property type="term" value="C:plasma membrane"/>
    <property type="evidence" value="ECO:0007669"/>
    <property type="project" value="UniProtKB-SubCell"/>
</dbReference>
<keyword evidence="5" id="KW-0067">ATP-binding</keyword>
<name>A0A0A0BK00_9CELL</name>
<evidence type="ECO:0000256" key="1">
    <source>
        <dbReference type="ARBA" id="ARBA00004202"/>
    </source>
</evidence>
<dbReference type="RefSeq" id="WP_035063542.1">
    <property type="nucleotide sequence ID" value="NZ_AXCZ01000499.1"/>
</dbReference>
<dbReference type="Proteomes" id="UP000054314">
    <property type="component" value="Unassembled WGS sequence"/>
</dbReference>
<feature type="domain" description="ABC transporter" evidence="7">
    <location>
        <begin position="3"/>
        <end position="79"/>
    </location>
</feature>